<protein>
    <submittedName>
        <fullName evidence="1">Uncharacterized protein</fullName>
    </submittedName>
</protein>
<reference evidence="1" key="2">
    <citation type="submission" date="2025-09" db="UniProtKB">
        <authorList>
            <consortium name="EnsemblPlants"/>
        </authorList>
    </citation>
    <scope>IDENTIFICATION</scope>
</reference>
<name>A0ACD5VBT8_AVESA</name>
<proteinExistence type="predicted"/>
<keyword evidence="2" id="KW-1185">Reference proteome</keyword>
<reference evidence="1" key="1">
    <citation type="submission" date="2021-05" db="EMBL/GenBank/DDBJ databases">
        <authorList>
            <person name="Scholz U."/>
            <person name="Mascher M."/>
            <person name="Fiebig A."/>
        </authorList>
    </citation>
    <scope>NUCLEOTIDE SEQUENCE [LARGE SCALE GENOMIC DNA]</scope>
</reference>
<organism evidence="1 2">
    <name type="scientific">Avena sativa</name>
    <name type="common">Oat</name>
    <dbReference type="NCBI Taxonomy" id="4498"/>
    <lineage>
        <taxon>Eukaryota</taxon>
        <taxon>Viridiplantae</taxon>
        <taxon>Streptophyta</taxon>
        <taxon>Embryophyta</taxon>
        <taxon>Tracheophyta</taxon>
        <taxon>Spermatophyta</taxon>
        <taxon>Magnoliopsida</taxon>
        <taxon>Liliopsida</taxon>
        <taxon>Poales</taxon>
        <taxon>Poaceae</taxon>
        <taxon>BOP clade</taxon>
        <taxon>Pooideae</taxon>
        <taxon>Poodae</taxon>
        <taxon>Poeae</taxon>
        <taxon>Poeae Chloroplast Group 1 (Aveneae type)</taxon>
        <taxon>Aveninae</taxon>
        <taxon>Avena</taxon>
    </lineage>
</organism>
<evidence type="ECO:0000313" key="1">
    <source>
        <dbReference type="EnsemblPlants" id="AVESA.00010b.r2.3AG0404570.1.CDS"/>
    </source>
</evidence>
<sequence>MLNLRGDVRPAATSLVLNCRSHHLQRNYLRLTLAPTLLGRPPPHHEIISVPCRRRSSAARVVGRLVPEITSLGNVKRKEREARIRKQLHQFTVSPSAYDTAWVSMVPLPGSPQAPLFPQCIDWLLGNQKDDGSWGIENNGSAVSKDILLSTLASVIALKKWNIGEEHITRGLRFIGQNFSIVLDDQIAAPLDFSLIFHGMLRVAIAMGLEFPAFQRTDIDKILHVWEEELERLYMENSYGTKAYIAYVSEGLGNLVDWSEVIKFQRKNGSLFNSLSTTAALLIQRSDDKALQFLRSVVSKFGSAVPAVYPVNMQYRLSIVDSLEKLGIYQYFSSEIKSILDMTYSLWIQRDDEIMLDFTTCSIAFRHLRMNGYDVSSDELSHLAEVSSFNSSVEGYLDYTKSLMEIYKASQIDYALKFPFYTTLERLDHKRNIENFDATYSQLLKTEYMTFDVNEDLMSLAIEDFAHSQSIYQEELINIQSWVKQNRLDQLHFARQRVTYCYLCAAGSIINHELFDARISIAKNAILASVVDDFFDGGGSQEKLKELIALVEMWDEPYTGKLYSEGVKIVYSALYTTLKDLGSRVNAVQNIDVTEQLVETWLHVLRAMMTEAEWRVNQYVPTLEEYKKMAGVSISAGPVVFPTLYFVGKKLSKWIAKNQEYNELLQLTGTCTRLLNDIQGLERDEGSEAKLNSVSLLLHHYGGAMSIEMAKMEIRKSIITTRKDLLRLVLKEESIIPRPCKEVFWKICKLPHFFYFETDGYSSPKKMASAVNALIYEPLKLAS</sequence>
<evidence type="ECO:0000313" key="2">
    <source>
        <dbReference type="Proteomes" id="UP001732700"/>
    </source>
</evidence>
<accession>A0ACD5VBT8</accession>
<dbReference type="Proteomes" id="UP001732700">
    <property type="component" value="Chromosome 3A"/>
</dbReference>
<dbReference type="EnsemblPlants" id="AVESA.00010b.r2.3AG0404570.1">
    <property type="protein sequence ID" value="AVESA.00010b.r2.3AG0404570.1.CDS"/>
    <property type="gene ID" value="AVESA.00010b.r2.3AG0404570"/>
</dbReference>